<accession>A0A0H4I6P3</accession>
<dbReference type="RefSeq" id="WP_048387113.1">
    <property type="nucleotide sequence ID" value="NZ_CP011494.1"/>
</dbReference>
<keyword evidence="1" id="KW-0812">Transmembrane</keyword>
<evidence type="ECO:0000313" key="3">
    <source>
        <dbReference type="Proteomes" id="UP000036406"/>
    </source>
</evidence>
<keyword evidence="1" id="KW-1133">Transmembrane helix</keyword>
<dbReference type="KEGG" id="mpq:ABA45_14095"/>
<dbReference type="PATRIC" id="fig|330734.3.peg.2962"/>
<proteinExistence type="predicted"/>
<evidence type="ECO:0000313" key="2">
    <source>
        <dbReference type="EMBL" id="AKO53408.1"/>
    </source>
</evidence>
<name>A0A0H4I6P3_9GAMM</name>
<dbReference type="EMBL" id="CP011494">
    <property type="protein sequence ID" value="AKO53408.1"/>
    <property type="molecule type" value="Genomic_DNA"/>
</dbReference>
<keyword evidence="1" id="KW-0472">Membrane</keyword>
<feature type="transmembrane region" description="Helical" evidence="1">
    <location>
        <begin position="39"/>
        <end position="61"/>
    </location>
</feature>
<gene>
    <name evidence="2" type="ORF">ABA45_14095</name>
</gene>
<evidence type="ECO:0000256" key="1">
    <source>
        <dbReference type="SAM" id="Phobius"/>
    </source>
</evidence>
<protein>
    <submittedName>
        <fullName evidence="2">Uncharacterized protein</fullName>
    </submittedName>
</protein>
<feature type="transmembrane region" description="Helical" evidence="1">
    <location>
        <begin position="125"/>
        <end position="149"/>
    </location>
</feature>
<organism evidence="2 3">
    <name type="scientific">Marinobacter psychrophilus</name>
    <dbReference type="NCBI Taxonomy" id="330734"/>
    <lineage>
        <taxon>Bacteria</taxon>
        <taxon>Pseudomonadati</taxon>
        <taxon>Pseudomonadota</taxon>
        <taxon>Gammaproteobacteria</taxon>
        <taxon>Pseudomonadales</taxon>
        <taxon>Marinobacteraceae</taxon>
        <taxon>Marinobacter</taxon>
    </lineage>
</organism>
<feature type="transmembrane region" description="Helical" evidence="1">
    <location>
        <begin position="67"/>
        <end position="85"/>
    </location>
</feature>
<dbReference type="Proteomes" id="UP000036406">
    <property type="component" value="Chromosome"/>
</dbReference>
<feature type="transmembrane region" description="Helical" evidence="1">
    <location>
        <begin position="6"/>
        <end position="27"/>
    </location>
</feature>
<dbReference type="AlphaFoldDB" id="A0A0H4I6P3"/>
<reference evidence="2 3" key="1">
    <citation type="submission" date="2015-05" db="EMBL/GenBank/DDBJ databases">
        <title>Complete genome of Marinobacter psychrophilus strain 20041T isolated from sea-ice of the Canadian Basin.</title>
        <authorList>
            <person name="Song L."/>
            <person name="Ren L."/>
            <person name="Yu Y."/>
            <person name="Wang X."/>
        </authorList>
    </citation>
    <scope>NUCLEOTIDE SEQUENCE [LARGE SCALE GENOMIC DNA]</scope>
    <source>
        <strain evidence="2 3">20041</strain>
    </source>
</reference>
<sequence>MKARFSATPVVLGLALCVLFPLFFIGGPEWTSGLLHRSAWNLGHLLFFGLVVFTWQAVFGVGGRRQWLLLSAGVFLVGGIIELLQDGLGREADWQDVFRNMLGAWLVMIWRQPSRSVAQWLPAAGLWSLRALLTTLLVFQIVPVAEVGFQQYRIARQLPEVFELYNPDAVPVAMTLRINDAVHERGGKAFNDRFNTRLVVEPGWNNYRIDLSEVESALAAVR</sequence>
<keyword evidence="3" id="KW-1185">Reference proteome</keyword>